<dbReference type="Proteomes" id="UP000597507">
    <property type="component" value="Unassembled WGS sequence"/>
</dbReference>
<dbReference type="GO" id="GO:0006086">
    <property type="term" value="P:pyruvate decarboxylation to acetyl-CoA"/>
    <property type="evidence" value="ECO:0007669"/>
    <property type="project" value="TreeGrafter"/>
</dbReference>
<comment type="cofactor">
    <cofactor evidence="1">
        <name>thiamine diphosphate</name>
        <dbReference type="ChEBI" id="CHEBI:58937"/>
    </cofactor>
</comment>
<feature type="domain" description="Dehydrogenase E1 component" evidence="6">
    <location>
        <begin position="27"/>
        <end position="319"/>
    </location>
</feature>
<dbReference type="AlphaFoldDB" id="A0A8J2ZCV4"/>
<dbReference type="PANTHER" id="PTHR11516">
    <property type="entry name" value="PYRUVATE DEHYDROGENASE E1 COMPONENT, ALPHA SUBUNIT BACTERIAL AND ORGANELLAR"/>
    <property type="match status" value="1"/>
</dbReference>
<comment type="catalytic activity">
    <reaction evidence="5">
        <text>N(6)-[(R)-lipoyl]-L-lysyl-[protein] + pyruvate + H(+) = N(6)-[(R)-S(8)-acetyldihydrolipoyl]-L-lysyl-[protein] + CO2</text>
        <dbReference type="Rhea" id="RHEA:19189"/>
        <dbReference type="Rhea" id="RHEA-COMP:10474"/>
        <dbReference type="Rhea" id="RHEA-COMP:10478"/>
        <dbReference type="ChEBI" id="CHEBI:15361"/>
        <dbReference type="ChEBI" id="CHEBI:15378"/>
        <dbReference type="ChEBI" id="CHEBI:16526"/>
        <dbReference type="ChEBI" id="CHEBI:83099"/>
        <dbReference type="ChEBI" id="CHEBI:83111"/>
        <dbReference type="EC" id="1.2.4.1"/>
    </reaction>
</comment>
<keyword evidence="3" id="KW-0786">Thiamine pyrophosphate</keyword>
<organism evidence="7 8">
    <name type="scientific">Caldovatus sediminis</name>
    <dbReference type="NCBI Taxonomy" id="2041189"/>
    <lineage>
        <taxon>Bacteria</taxon>
        <taxon>Pseudomonadati</taxon>
        <taxon>Pseudomonadota</taxon>
        <taxon>Alphaproteobacteria</taxon>
        <taxon>Acetobacterales</taxon>
        <taxon>Roseomonadaceae</taxon>
        <taxon>Caldovatus</taxon>
    </lineage>
</organism>
<keyword evidence="8" id="KW-1185">Reference proteome</keyword>
<evidence type="ECO:0000313" key="8">
    <source>
        <dbReference type="Proteomes" id="UP000597507"/>
    </source>
</evidence>
<dbReference type="EMBL" id="BMKS01000009">
    <property type="protein sequence ID" value="GGG40921.1"/>
    <property type="molecule type" value="Genomic_DNA"/>
</dbReference>
<proteinExistence type="predicted"/>
<evidence type="ECO:0000256" key="2">
    <source>
        <dbReference type="ARBA" id="ARBA00023002"/>
    </source>
</evidence>
<evidence type="ECO:0000256" key="5">
    <source>
        <dbReference type="ARBA" id="ARBA00051231"/>
    </source>
</evidence>
<dbReference type="InterPro" id="IPR001017">
    <property type="entry name" value="DH_E1"/>
</dbReference>
<dbReference type="InterPro" id="IPR029061">
    <property type="entry name" value="THDP-binding"/>
</dbReference>
<evidence type="ECO:0000256" key="4">
    <source>
        <dbReference type="ARBA" id="ARBA00025211"/>
    </source>
</evidence>
<evidence type="ECO:0000259" key="6">
    <source>
        <dbReference type="Pfam" id="PF00676"/>
    </source>
</evidence>
<dbReference type="InterPro" id="IPR050642">
    <property type="entry name" value="PDH_E1_Alpha_Subunit"/>
</dbReference>
<keyword evidence="7" id="KW-0670">Pyruvate</keyword>
<dbReference type="PANTHER" id="PTHR11516:SF60">
    <property type="entry name" value="PYRUVATE DEHYDROGENASE E1 COMPONENT SUBUNIT ALPHA"/>
    <property type="match status" value="1"/>
</dbReference>
<evidence type="ECO:0000256" key="3">
    <source>
        <dbReference type="ARBA" id="ARBA00023052"/>
    </source>
</evidence>
<dbReference type="GO" id="GO:0004739">
    <property type="term" value="F:pyruvate dehydrogenase (acetyl-transferring) activity"/>
    <property type="evidence" value="ECO:0007669"/>
    <property type="project" value="UniProtKB-EC"/>
</dbReference>
<protein>
    <submittedName>
        <fullName evidence="7">Pyruvate dehydrogenase E1 component subunit alpha</fullName>
    </submittedName>
</protein>
<comment type="caution">
    <text evidence="7">The sequence shown here is derived from an EMBL/GenBank/DDBJ whole genome shotgun (WGS) entry which is preliminary data.</text>
</comment>
<dbReference type="CDD" id="cd02000">
    <property type="entry name" value="TPP_E1_PDC_ADC_BCADC"/>
    <property type="match status" value="1"/>
</dbReference>
<name>A0A8J2ZCV4_9PROT</name>
<sequence>MRLPTVPAEAPPSGMTRMADPLALLRTMLLIREAEMALARLFADGEVPGFIHLSVGQEAVAAGVCSALGPQDSVASTHRGHGHAIARGVALDGFFAEVLGRASGVCGGRGGSMHVADLNRGMLGANGIVGAGAPIALGAALAHRIRGTGGVAVAFFGDGALAEGALHESLNLAAIWRLPLLLVCENNGWAEFSRSDTQVAATLSAWSAAYGVPHAEVDGNDAAAVAAAAAEAVEALRRGEGPRVLEARTHRWRGHFEGDPQRYRDAEDAARAAGHDPIARSRAALLAAGVAESALHAAEAEARDAVAAAIAGARAAPAAEWADARHGAYAPAES</sequence>
<reference evidence="7 8" key="1">
    <citation type="journal article" date="2014" name="Int. J. Syst. Evol. Microbiol.">
        <title>Complete genome sequence of Corynebacterium casei LMG S-19264T (=DSM 44701T), isolated from a smear-ripened cheese.</title>
        <authorList>
            <consortium name="US DOE Joint Genome Institute (JGI-PGF)"/>
            <person name="Walter F."/>
            <person name="Albersmeier A."/>
            <person name="Kalinowski J."/>
            <person name="Ruckert C."/>
        </authorList>
    </citation>
    <scope>NUCLEOTIDE SEQUENCE [LARGE SCALE GENOMIC DNA]</scope>
    <source>
        <strain evidence="7 8">CGMCC 1.16330</strain>
    </source>
</reference>
<accession>A0A8J2ZCV4</accession>
<gene>
    <name evidence="7" type="primary">pdhA</name>
    <name evidence="7" type="ORF">GCM10010964_30710</name>
</gene>
<dbReference type="Gene3D" id="3.40.50.970">
    <property type="match status" value="1"/>
</dbReference>
<dbReference type="SUPFAM" id="SSF52518">
    <property type="entry name" value="Thiamin diphosphate-binding fold (THDP-binding)"/>
    <property type="match status" value="1"/>
</dbReference>
<evidence type="ECO:0000256" key="1">
    <source>
        <dbReference type="ARBA" id="ARBA00001964"/>
    </source>
</evidence>
<evidence type="ECO:0000313" key="7">
    <source>
        <dbReference type="EMBL" id="GGG40921.1"/>
    </source>
</evidence>
<comment type="function">
    <text evidence="4">The pyruvate dehydrogenase complex catalyzes the overall conversion of pyruvate to acetyl-CoA and CO(2). It contains multiple copies of three enzymatic components: pyruvate dehydrogenase (E1), dihydrolipoamide acetyltransferase (E2) and lipoamide dehydrogenase (E3).</text>
</comment>
<dbReference type="Pfam" id="PF00676">
    <property type="entry name" value="E1_dh"/>
    <property type="match status" value="1"/>
</dbReference>
<keyword evidence="2" id="KW-0560">Oxidoreductase</keyword>